<name>A0A918RLQ1_9GAMM</name>
<comment type="caution">
    <text evidence="6">The sequence shown here is derived from an EMBL/GenBank/DDBJ whole genome shotgun (WGS) entry which is preliminary data.</text>
</comment>
<comment type="domain">
    <text evidence="4">Contains a large N-terminal NADP-binding domain, and a smaller C-terminal substrate-binding domain.</text>
</comment>
<dbReference type="Gene3D" id="3.90.25.10">
    <property type="entry name" value="UDP-galactose 4-epimerase, domain 1"/>
    <property type="match status" value="1"/>
</dbReference>
<keyword evidence="7" id="KW-1185">Reference proteome</keyword>
<gene>
    <name evidence="4 6" type="primary">hldD</name>
    <name evidence="6" type="ORF">GCM10008090_09180</name>
</gene>
<proteinExistence type="inferred from homology"/>
<comment type="cofactor">
    <cofactor evidence="4">
        <name>NADP(+)</name>
        <dbReference type="ChEBI" id="CHEBI:58349"/>
    </cofactor>
    <text evidence="4">Binds 1 NADP(+) per subunit.</text>
</comment>
<accession>A0A918RLQ1</accession>
<dbReference type="PANTHER" id="PTHR43103">
    <property type="entry name" value="NUCLEOSIDE-DIPHOSPHATE-SUGAR EPIMERASE"/>
    <property type="match status" value="1"/>
</dbReference>
<reference evidence="6" key="2">
    <citation type="submission" date="2020-09" db="EMBL/GenBank/DDBJ databases">
        <authorList>
            <person name="Sun Q."/>
            <person name="Kim S."/>
        </authorList>
    </citation>
    <scope>NUCLEOTIDE SEQUENCE</scope>
    <source>
        <strain evidence="6">KCTC 12711</strain>
    </source>
</reference>
<feature type="binding site" evidence="4">
    <location>
        <position position="38"/>
    </location>
    <ligand>
        <name>NADP(+)</name>
        <dbReference type="ChEBI" id="CHEBI:58349"/>
    </ligand>
</feature>
<dbReference type="Pfam" id="PF01370">
    <property type="entry name" value="Epimerase"/>
    <property type="match status" value="1"/>
</dbReference>
<dbReference type="GO" id="GO:0050661">
    <property type="term" value="F:NADP binding"/>
    <property type="evidence" value="ECO:0007669"/>
    <property type="project" value="InterPro"/>
</dbReference>
<evidence type="ECO:0000259" key="5">
    <source>
        <dbReference type="Pfam" id="PF01370"/>
    </source>
</evidence>
<dbReference type="PANTHER" id="PTHR43103:SF3">
    <property type="entry name" value="ADP-L-GLYCERO-D-MANNO-HEPTOSE-6-EPIMERASE"/>
    <property type="match status" value="1"/>
</dbReference>
<evidence type="ECO:0000256" key="3">
    <source>
        <dbReference type="ARBA" id="ARBA00023277"/>
    </source>
</evidence>
<feature type="binding site" evidence="4">
    <location>
        <position position="143"/>
    </location>
    <ligand>
        <name>NADP(+)</name>
        <dbReference type="ChEBI" id="CHEBI:58349"/>
    </ligand>
</feature>
<dbReference type="GO" id="GO:0008712">
    <property type="term" value="F:ADP-glyceromanno-heptose 6-epimerase activity"/>
    <property type="evidence" value="ECO:0007669"/>
    <property type="project" value="UniProtKB-UniRule"/>
</dbReference>
<dbReference type="GO" id="GO:0005975">
    <property type="term" value="P:carbohydrate metabolic process"/>
    <property type="evidence" value="ECO:0007669"/>
    <property type="project" value="UniProtKB-UniRule"/>
</dbReference>
<feature type="binding site" evidence="4">
    <location>
        <position position="179"/>
    </location>
    <ligand>
        <name>substrate</name>
    </ligand>
</feature>
<dbReference type="Proteomes" id="UP000614811">
    <property type="component" value="Unassembled WGS sequence"/>
</dbReference>
<dbReference type="SUPFAM" id="SSF51735">
    <property type="entry name" value="NAD(P)-binding Rossmann-fold domains"/>
    <property type="match status" value="1"/>
</dbReference>
<reference evidence="6" key="1">
    <citation type="journal article" date="2014" name="Int. J. Syst. Evol. Microbiol.">
        <title>Complete genome sequence of Corynebacterium casei LMG S-19264T (=DSM 44701T), isolated from a smear-ripened cheese.</title>
        <authorList>
            <consortium name="US DOE Joint Genome Institute (JGI-PGF)"/>
            <person name="Walter F."/>
            <person name="Albersmeier A."/>
            <person name="Kalinowski J."/>
            <person name="Ruckert C."/>
        </authorList>
    </citation>
    <scope>NUCLEOTIDE SEQUENCE</scope>
    <source>
        <strain evidence="6">KCTC 12711</strain>
    </source>
</reference>
<feature type="binding site" evidence="4">
    <location>
        <position position="177"/>
    </location>
    <ligand>
        <name>NADP(+)</name>
        <dbReference type="ChEBI" id="CHEBI:58349"/>
    </ligand>
</feature>
<dbReference type="EC" id="5.1.3.20" evidence="4"/>
<feature type="active site" description="Proton acceptor" evidence="4">
    <location>
        <position position="139"/>
    </location>
</feature>
<feature type="binding site" evidence="4">
    <location>
        <begin position="10"/>
        <end position="11"/>
    </location>
    <ligand>
        <name>NADP(+)</name>
        <dbReference type="ChEBI" id="CHEBI:58349"/>
    </ligand>
</feature>
<dbReference type="AlphaFoldDB" id="A0A918RLQ1"/>
<keyword evidence="3 4" id="KW-0119">Carbohydrate metabolism</keyword>
<dbReference type="RefSeq" id="WP_189398809.1">
    <property type="nucleotide sequence ID" value="NZ_BMXA01000001.1"/>
</dbReference>
<evidence type="ECO:0000313" key="7">
    <source>
        <dbReference type="Proteomes" id="UP000614811"/>
    </source>
</evidence>
<sequence>MIIVTGGAGFIGSNLVKGLNQRGLDNILVVDDLSDGNKVRNIESCQIEDYMDKDEFLKRIEQGLDFGGPSAIYHQGACSDTMESDGRYIMETNYEYSKSLFRYCGEHSIPFIYASSASVYGGGETFKESPEHEQALNAYAYSKLLFDRYVRKNRGMSQSQVVGLRYFNVYGNGEDHKGRMASVAYHFFNQYHDQGYVNLFAGSGGYADGEQLRDFVWVKDVVDVNLHFLEHPEDGGIFNVGTGRAQSFNDVATAVLNTLEGATKSTKDWVAENKIRYIPFPEALVGKYQSYTRADLTNLTMSGDYNKNFATVEEGVKQYVQEMSAAR</sequence>
<feature type="binding site" evidence="4">
    <location>
        <position position="168"/>
    </location>
    <ligand>
        <name>substrate</name>
    </ligand>
</feature>
<evidence type="ECO:0000256" key="1">
    <source>
        <dbReference type="ARBA" id="ARBA00022857"/>
    </source>
</evidence>
<feature type="binding site" evidence="4">
    <location>
        <position position="213"/>
    </location>
    <ligand>
        <name>substrate</name>
    </ligand>
</feature>
<keyword evidence="1 4" id="KW-0521">NADP</keyword>
<dbReference type="InterPro" id="IPR036291">
    <property type="entry name" value="NAD(P)-bd_dom_sf"/>
</dbReference>
<keyword evidence="2 4" id="KW-0413">Isomerase</keyword>
<comment type="function">
    <text evidence="4">Catalyzes the interconversion between ADP-D-glycero-beta-D-manno-heptose and ADP-L-glycero-beta-D-manno-heptose via an epimerization at carbon 6 of the heptose.</text>
</comment>
<evidence type="ECO:0000256" key="2">
    <source>
        <dbReference type="ARBA" id="ARBA00023235"/>
    </source>
</evidence>
<feature type="binding site" evidence="4">
    <location>
        <begin position="200"/>
        <end position="203"/>
    </location>
    <ligand>
        <name>substrate</name>
    </ligand>
</feature>
<evidence type="ECO:0000256" key="4">
    <source>
        <dbReference type="HAMAP-Rule" id="MF_01601"/>
    </source>
</evidence>
<dbReference type="HAMAP" id="MF_01601">
    <property type="entry name" value="Heptose_epimerase"/>
    <property type="match status" value="1"/>
</dbReference>
<comment type="similarity">
    <text evidence="4">Belongs to the NAD(P)-dependent epimerase/dehydratase family. HldD subfamily.</text>
</comment>
<dbReference type="CDD" id="cd05248">
    <property type="entry name" value="ADP_GME_SDR_e"/>
    <property type="match status" value="1"/>
</dbReference>
<feature type="domain" description="NAD-dependent epimerase/dehydratase" evidence="5">
    <location>
        <begin position="2"/>
        <end position="241"/>
    </location>
</feature>
<comment type="subunit">
    <text evidence="4">Homopentamer.</text>
</comment>
<dbReference type="InterPro" id="IPR001509">
    <property type="entry name" value="Epimerase_deHydtase"/>
</dbReference>
<feature type="binding site" evidence="4">
    <location>
        <position position="288"/>
    </location>
    <ligand>
        <name>substrate</name>
    </ligand>
</feature>
<feature type="binding site" evidence="4">
    <location>
        <position position="53"/>
    </location>
    <ligand>
        <name>NADP(+)</name>
        <dbReference type="ChEBI" id="CHEBI:58349"/>
    </ligand>
</feature>
<dbReference type="NCBIfam" id="TIGR02197">
    <property type="entry name" value="heptose_epim"/>
    <property type="match status" value="1"/>
</dbReference>
<comment type="pathway">
    <text evidence="4">Nucleotide-sugar biosynthesis; ADP-L-glycero-beta-D-manno-heptose biosynthesis; ADP-L-glycero-beta-D-manno-heptose from D-glycero-beta-D-manno-heptose 7-phosphate: step 4/4.</text>
</comment>
<comment type="caution">
    <text evidence="4">Lacks conserved residue(s) required for the propagation of feature annotation.</text>
</comment>
<feature type="binding site" evidence="4">
    <location>
        <begin position="75"/>
        <end position="79"/>
    </location>
    <ligand>
        <name>NADP(+)</name>
        <dbReference type="ChEBI" id="CHEBI:58349"/>
    </ligand>
</feature>
<feature type="binding site" evidence="4">
    <location>
        <position position="186"/>
    </location>
    <ligand>
        <name>substrate</name>
    </ligand>
</feature>
<feature type="active site" description="Proton acceptor" evidence="4">
    <location>
        <position position="177"/>
    </location>
</feature>
<protein>
    <recommendedName>
        <fullName evidence="4">ADP-L-glycero-D-manno-heptose-6-epimerase</fullName>
        <ecNumber evidence="4">5.1.3.20</ecNumber>
    </recommendedName>
    <alternativeName>
        <fullName evidence="4">ADP-L-glycero-beta-D-manno-heptose-6-epimerase</fullName>
        <shortName evidence="4">ADP-glyceromanno-heptose 6-epimerase</shortName>
        <shortName evidence="4">ADP-hep 6-epimerase</shortName>
        <shortName evidence="4">AGME</shortName>
    </alternativeName>
</protein>
<feature type="binding site" evidence="4">
    <location>
        <begin position="31"/>
        <end position="32"/>
    </location>
    <ligand>
        <name>NADP(+)</name>
        <dbReference type="ChEBI" id="CHEBI:58349"/>
    </ligand>
</feature>
<dbReference type="InterPro" id="IPR011912">
    <property type="entry name" value="Heptose_epim"/>
</dbReference>
<feature type="binding site" evidence="4">
    <location>
        <position position="169"/>
    </location>
    <ligand>
        <name>NADP(+)</name>
        <dbReference type="ChEBI" id="CHEBI:58349"/>
    </ligand>
</feature>
<organism evidence="6 7">
    <name type="scientific">Arenicella chitinivorans</name>
    <dbReference type="NCBI Taxonomy" id="1329800"/>
    <lineage>
        <taxon>Bacteria</taxon>
        <taxon>Pseudomonadati</taxon>
        <taxon>Pseudomonadota</taxon>
        <taxon>Gammaproteobacteria</taxon>
        <taxon>Arenicellales</taxon>
        <taxon>Arenicellaceae</taxon>
        <taxon>Arenicella</taxon>
    </lineage>
</organism>
<evidence type="ECO:0000313" key="6">
    <source>
        <dbReference type="EMBL" id="GHA02088.1"/>
    </source>
</evidence>
<comment type="catalytic activity">
    <reaction evidence="4">
        <text>ADP-D-glycero-beta-D-manno-heptose = ADP-L-glycero-beta-D-manno-heptose</text>
        <dbReference type="Rhea" id="RHEA:17577"/>
        <dbReference type="ChEBI" id="CHEBI:59967"/>
        <dbReference type="ChEBI" id="CHEBI:61506"/>
        <dbReference type="EC" id="5.1.3.20"/>
    </reaction>
</comment>
<dbReference type="Gene3D" id="3.40.50.720">
    <property type="entry name" value="NAD(P)-binding Rossmann-like Domain"/>
    <property type="match status" value="1"/>
</dbReference>
<dbReference type="EMBL" id="BMXA01000001">
    <property type="protein sequence ID" value="GHA02088.1"/>
    <property type="molecule type" value="Genomic_DNA"/>
</dbReference>